<dbReference type="Pfam" id="PF04957">
    <property type="entry name" value="RMF"/>
    <property type="match status" value="1"/>
</dbReference>
<keyword evidence="2" id="KW-0810">Translation regulation</keyword>
<evidence type="ECO:0000313" key="4">
    <source>
        <dbReference type="Proteomes" id="UP001181622"/>
    </source>
</evidence>
<dbReference type="InterPro" id="IPR023200">
    <property type="entry name" value="RMF_sf"/>
</dbReference>
<dbReference type="NCBIfam" id="NF041886">
    <property type="entry name" value="Rmf_CrpP_fam"/>
    <property type="match status" value="1"/>
</dbReference>
<dbReference type="Proteomes" id="UP001181622">
    <property type="component" value="Unassembled WGS sequence"/>
</dbReference>
<name>A0ABU1DFI9_9HYPH</name>
<gene>
    <name evidence="3" type="ORF">IHQ68_09070</name>
</gene>
<evidence type="ECO:0000256" key="2">
    <source>
        <dbReference type="ARBA" id="ARBA00022845"/>
    </source>
</evidence>
<evidence type="ECO:0000313" key="3">
    <source>
        <dbReference type="EMBL" id="MDR4306769.1"/>
    </source>
</evidence>
<dbReference type="RefSeq" id="WP_309390960.1">
    <property type="nucleotide sequence ID" value="NZ_JADBEO010000015.1"/>
</dbReference>
<protein>
    <recommendedName>
        <fullName evidence="5">Ribosome modulation factor</fullName>
    </recommendedName>
</protein>
<organism evidence="3 4">
    <name type="scientific">Chelatococcus sambhunathii</name>
    <dbReference type="NCBI Taxonomy" id="363953"/>
    <lineage>
        <taxon>Bacteria</taxon>
        <taxon>Pseudomonadati</taxon>
        <taxon>Pseudomonadota</taxon>
        <taxon>Alphaproteobacteria</taxon>
        <taxon>Hyphomicrobiales</taxon>
        <taxon>Chelatococcaceae</taxon>
        <taxon>Chelatococcus</taxon>
    </lineage>
</organism>
<evidence type="ECO:0000256" key="1">
    <source>
        <dbReference type="ARBA" id="ARBA00022490"/>
    </source>
</evidence>
<proteinExistence type="predicted"/>
<reference evidence="3" key="1">
    <citation type="submission" date="2020-10" db="EMBL/GenBank/DDBJ databases">
        <authorList>
            <person name="Abbas A."/>
            <person name="Razzaq R."/>
            <person name="Waqas M."/>
            <person name="Abbas N."/>
            <person name="Nielsen T.K."/>
            <person name="Hansen L.H."/>
            <person name="Hussain S."/>
            <person name="Shahid M."/>
        </authorList>
    </citation>
    <scope>NUCLEOTIDE SEQUENCE</scope>
    <source>
        <strain evidence="3">S14</strain>
    </source>
</reference>
<dbReference type="Gene3D" id="1.10.10.620">
    <property type="entry name" value="ribosome modulation factor like domain"/>
    <property type="match status" value="1"/>
</dbReference>
<accession>A0ABU1DFI9</accession>
<evidence type="ECO:0008006" key="5">
    <source>
        <dbReference type="Google" id="ProtNLM"/>
    </source>
</evidence>
<dbReference type="InterPro" id="IPR007040">
    <property type="entry name" value="Ribosome_modulation_factor"/>
</dbReference>
<sequence>MDQIIQEGREAFAYGVEMRRCPYRDANRRDAWLKGWIEARQASRQPDR</sequence>
<comment type="caution">
    <text evidence="3">The sequence shown here is derived from an EMBL/GenBank/DDBJ whole genome shotgun (WGS) entry which is preliminary data.</text>
</comment>
<keyword evidence="1" id="KW-0963">Cytoplasm</keyword>
<dbReference type="EMBL" id="JADBEO010000015">
    <property type="protein sequence ID" value="MDR4306769.1"/>
    <property type="molecule type" value="Genomic_DNA"/>
</dbReference>
<keyword evidence="4" id="KW-1185">Reference proteome</keyword>